<gene>
    <name evidence="7" type="primary">rbsB</name>
    <name evidence="7" type="ORF">RS81_03371</name>
</gene>
<dbReference type="PROSITE" id="PS51257">
    <property type="entry name" value="PROKAR_LIPOPROTEIN"/>
    <property type="match status" value="1"/>
</dbReference>
<dbReference type="EMBL" id="JYIZ01000057">
    <property type="protein sequence ID" value="KJL37614.1"/>
    <property type="molecule type" value="Genomic_DNA"/>
</dbReference>
<reference evidence="7 8" key="1">
    <citation type="submission" date="2015-02" db="EMBL/GenBank/DDBJ databases">
        <title>Draft genome sequences of ten Microbacterium spp. with emphasis on heavy metal contaminated environments.</title>
        <authorList>
            <person name="Corretto E."/>
        </authorList>
    </citation>
    <scope>NUCLEOTIDE SEQUENCE [LARGE SCALE GENOMIC DNA]</scope>
    <source>
        <strain evidence="7 8">DSM 12510</strain>
    </source>
</reference>
<dbReference type="InterPro" id="IPR025997">
    <property type="entry name" value="SBP_2_dom"/>
</dbReference>
<comment type="similarity">
    <text evidence="2">Belongs to the bacterial solute-binding protein 2 family.</text>
</comment>
<evidence type="ECO:0000313" key="8">
    <source>
        <dbReference type="Proteomes" id="UP000033956"/>
    </source>
</evidence>
<evidence type="ECO:0000259" key="6">
    <source>
        <dbReference type="Pfam" id="PF13407"/>
    </source>
</evidence>
<evidence type="ECO:0000256" key="5">
    <source>
        <dbReference type="SAM" id="SignalP"/>
    </source>
</evidence>
<dbReference type="PANTHER" id="PTHR46847">
    <property type="entry name" value="D-ALLOSE-BINDING PERIPLASMIC PROTEIN-RELATED"/>
    <property type="match status" value="1"/>
</dbReference>
<feature type="signal peptide" evidence="5">
    <location>
        <begin position="1"/>
        <end position="26"/>
    </location>
</feature>
<dbReference type="RefSeq" id="WP_045277244.1">
    <property type="nucleotide sequence ID" value="NZ_BAAAUP010000002.1"/>
</dbReference>
<keyword evidence="8" id="KW-1185">Reference proteome</keyword>
<dbReference type="GO" id="GO:0030246">
    <property type="term" value="F:carbohydrate binding"/>
    <property type="evidence" value="ECO:0007669"/>
    <property type="project" value="UniProtKB-ARBA"/>
</dbReference>
<comment type="caution">
    <text evidence="7">The sequence shown here is derived from an EMBL/GenBank/DDBJ whole genome shotgun (WGS) entry which is preliminary data.</text>
</comment>
<proteinExistence type="inferred from homology"/>
<dbReference type="PANTHER" id="PTHR46847:SF1">
    <property type="entry name" value="D-ALLOSE-BINDING PERIPLASMIC PROTEIN-RELATED"/>
    <property type="match status" value="1"/>
</dbReference>
<name>A0A0M2H2D6_9MICO</name>
<feature type="domain" description="Periplasmic binding protein" evidence="6">
    <location>
        <begin position="57"/>
        <end position="313"/>
    </location>
</feature>
<dbReference type="Gene3D" id="3.40.50.2300">
    <property type="match status" value="2"/>
</dbReference>
<organism evidence="7 8">
    <name type="scientific">Microbacterium terrae</name>
    <dbReference type="NCBI Taxonomy" id="69369"/>
    <lineage>
        <taxon>Bacteria</taxon>
        <taxon>Bacillati</taxon>
        <taxon>Actinomycetota</taxon>
        <taxon>Actinomycetes</taxon>
        <taxon>Micrococcales</taxon>
        <taxon>Microbacteriaceae</taxon>
        <taxon>Microbacterium</taxon>
    </lineage>
</organism>
<comment type="subcellular location">
    <subcellularLocation>
        <location evidence="1">Cell envelope</location>
    </subcellularLocation>
</comment>
<evidence type="ECO:0000256" key="1">
    <source>
        <dbReference type="ARBA" id="ARBA00004196"/>
    </source>
</evidence>
<keyword evidence="3 5" id="KW-0732">Signal</keyword>
<evidence type="ECO:0000256" key="2">
    <source>
        <dbReference type="ARBA" id="ARBA00007639"/>
    </source>
</evidence>
<feature type="region of interest" description="Disordered" evidence="4">
    <location>
        <begin position="32"/>
        <end position="51"/>
    </location>
</feature>
<sequence>MRSHLKARTRLVLTGTAVVAAIGLLAGCTGGGAEEENVTDQGTTTEENAESGDTVVIGFSGPAADHGWLGAINSGAQAAADSFDDVDLRVAEGTNDPIAQIAAVETFVNDGVDAIVLLPTDGAALTEAAIAAMEAGVPVINVDREFSSPFAARATILGDNYGMGVSAGTYICEQLGDNPDAIVAEIAGIDSLPLTQDRSAGFADALEDCGLEVSARVAADFTVAGGEAAASQLLSANPQIDALWNHDDDQGIGVLAAIDSAGRDEFFMMGGAGSKSAMEAIQADDTVLKATVIYPSTQAADGVALARLIAQGKTMSDLITPSVPNRIVLDAPVVTKDNVEEYIDLAFE</sequence>
<dbReference type="STRING" id="92835.RS81_03371"/>
<dbReference type="Pfam" id="PF13407">
    <property type="entry name" value="Peripla_BP_4"/>
    <property type="match status" value="1"/>
</dbReference>
<protein>
    <submittedName>
        <fullName evidence="7">D-ribose-binding periplasmic protein</fullName>
    </submittedName>
</protein>
<evidence type="ECO:0000256" key="3">
    <source>
        <dbReference type="ARBA" id="ARBA00022729"/>
    </source>
</evidence>
<dbReference type="SUPFAM" id="SSF53822">
    <property type="entry name" value="Periplasmic binding protein-like I"/>
    <property type="match status" value="1"/>
</dbReference>
<dbReference type="InterPro" id="IPR028082">
    <property type="entry name" value="Peripla_BP_I"/>
</dbReference>
<accession>A0A0M2H2D6</accession>
<dbReference type="OrthoDB" id="9800520at2"/>
<evidence type="ECO:0000256" key="4">
    <source>
        <dbReference type="SAM" id="MobiDB-lite"/>
    </source>
</evidence>
<dbReference type="PATRIC" id="fig|92835.4.peg.3409"/>
<feature type="chain" id="PRO_5038675650" evidence="5">
    <location>
        <begin position="27"/>
        <end position="348"/>
    </location>
</feature>
<dbReference type="AlphaFoldDB" id="A0A0M2H2D6"/>
<evidence type="ECO:0000313" key="7">
    <source>
        <dbReference type="EMBL" id="KJL37614.1"/>
    </source>
</evidence>
<dbReference type="Proteomes" id="UP000033956">
    <property type="component" value="Unassembled WGS sequence"/>
</dbReference>
<dbReference type="GO" id="GO:0030313">
    <property type="term" value="C:cell envelope"/>
    <property type="evidence" value="ECO:0007669"/>
    <property type="project" value="UniProtKB-SubCell"/>
</dbReference>